<dbReference type="AlphaFoldDB" id="A0A1P8WBI6"/>
<keyword evidence="4" id="KW-1185">Reference proteome</keyword>
<organism evidence="3 4">
    <name type="scientific">Fuerstiella marisgermanici</name>
    <dbReference type="NCBI Taxonomy" id="1891926"/>
    <lineage>
        <taxon>Bacteria</taxon>
        <taxon>Pseudomonadati</taxon>
        <taxon>Planctomycetota</taxon>
        <taxon>Planctomycetia</taxon>
        <taxon>Planctomycetales</taxon>
        <taxon>Planctomycetaceae</taxon>
        <taxon>Fuerstiella</taxon>
    </lineage>
</organism>
<dbReference type="Proteomes" id="UP000187735">
    <property type="component" value="Chromosome"/>
</dbReference>
<feature type="region of interest" description="Disordered" evidence="1">
    <location>
        <begin position="66"/>
        <end position="103"/>
    </location>
</feature>
<keyword evidence="2" id="KW-0472">Membrane</keyword>
<keyword evidence="2" id="KW-0812">Transmembrane</keyword>
<evidence type="ECO:0000256" key="2">
    <source>
        <dbReference type="SAM" id="Phobius"/>
    </source>
</evidence>
<name>A0A1P8WBI6_9PLAN</name>
<feature type="transmembrane region" description="Helical" evidence="2">
    <location>
        <begin position="33"/>
        <end position="55"/>
    </location>
</feature>
<dbReference type="STRING" id="1891926.Fuma_01007"/>
<accession>A0A1P8WBI6</accession>
<evidence type="ECO:0000313" key="4">
    <source>
        <dbReference type="Proteomes" id="UP000187735"/>
    </source>
</evidence>
<protein>
    <submittedName>
        <fullName evidence="3">Uncharacterized protein</fullName>
    </submittedName>
</protein>
<dbReference type="KEGG" id="fmr:Fuma_01007"/>
<proteinExistence type="predicted"/>
<evidence type="ECO:0000313" key="3">
    <source>
        <dbReference type="EMBL" id="APZ91419.1"/>
    </source>
</evidence>
<dbReference type="EMBL" id="CP017641">
    <property type="protein sequence ID" value="APZ91419.1"/>
    <property type="molecule type" value="Genomic_DNA"/>
</dbReference>
<dbReference type="OrthoDB" id="264874at2"/>
<gene>
    <name evidence="3" type="ORF">Fuma_01007</name>
</gene>
<feature type="compositionally biased region" description="Acidic residues" evidence="1">
    <location>
        <begin position="71"/>
        <end position="91"/>
    </location>
</feature>
<keyword evidence="2" id="KW-1133">Transmembrane helix</keyword>
<evidence type="ECO:0000256" key="1">
    <source>
        <dbReference type="SAM" id="MobiDB-lite"/>
    </source>
</evidence>
<reference evidence="3 4" key="1">
    <citation type="journal article" date="2016" name="Front. Microbiol.">
        <title>Fuerstia marisgermanicae gen. nov., sp. nov., an Unusual Member of the Phylum Planctomycetes from the German Wadden Sea.</title>
        <authorList>
            <person name="Kohn T."/>
            <person name="Heuer A."/>
            <person name="Jogler M."/>
            <person name="Vollmers J."/>
            <person name="Boedeker C."/>
            <person name="Bunk B."/>
            <person name="Rast P."/>
            <person name="Borchert D."/>
            <person name="Glockner I."/>
            <person name="Freese H.M."/>
            <person name="Klenk H.P."/>
            <person name="Overmann J."/>
            <person name="Kaster A.K."/>
            <person name="Rohde M."/>
            <person name="Wiegand S."/>
            <person name="Jogler C."/>
        </authorList>
    </citation>
    <scope>NUCLEOTIDE SEQUENCE [LARGE SCALE GENOMIC DNA]</scope>
    <source>
        <strain evidence="3 4">NH11</strain>
    </source>
</reference>
<feature type="region of interest" description="Disordered" evidence="1">
    <location>
        <begin position="122"/>
        <end position="160"/>
    </location>
</feature>
<sequence length="301" mass="32996">MPTSVPDRKSRHVTGRVPRMSETKYDIATSAQIAAALSLGALVALLVAIWLSNLLPDQQSIPILMETGDGGWEDGDPNESLDVESPEDPSDDPSLSNDQEVSQLEQITEQVLKLSDTAASMVQPNNFTDPSGGGNPGSAEGSGGRPYGSGGPGKGGTKRENRWVVTFADKGNLKSYARQLDQFKIEIGCAFPDGRIYYLSNMSTTPVVREGRQSAKDQRLFMNWTDGDRMKADAELLAAAGVPDPTSGKILHFYNPNTEQQLARLELDYANKPIEQIRRTYFEVRRKGNEFEFAVVNQKLK</sequence>
<feature type="compositionally biased region" description="Gly residues" evidence="1">
    <location>
        <begin position="131"/>
        <end position="155"/>
    </location>
</feature>
<dbReference type="RefSeq" id="WP_077028112.1">
    <property type="nucleotide sequence ID" value="NZ_CP017641.1"/>
</dbReference>